<dbReference type="PANTHER" id="PTHR22642:SF2">
    <property type="entry name" value="PROTEIN LONG AFTER FAR-RED 3"/>
    <property type="match status" value="1"/>
</dbReference>
<dbReference type="Gene3D" id="3.10.310.70">
    <property type="match status" value="1"/>
</dbReference>
<feature type="domain" description="Amidohydrolase 3" evidence="1">
    <location>
        <begin position="54"/>
        <end position="508"/>
    </location>
</feature>
<dbReference type="SUPFAM" id="SSF51338">
    <property type="entry name" value="Composite domain of metallo-dependent hydrolases"/>
    <property type="match status" value="1"/>
</dbReference>
<dbReference type="GO" id="GO:0016810">
    <property type="term" value="F:hydrolase activity, acting on carbon-nitrogen (but not peptide) bonds"/>
    <property type="evidence" value="ECO:0007669"/>
    <property type="project" value="InterPro"/>
</dbReference>
<dbReference type="InterPro" id="IPR032466">
    <property type="entry name" value="Metal_Hydrolase"/>
</dbReference>
<protein>
    <submittedName>
        <fullName evidence="2">N-substituted formamide deformylase</fullName>
        <ecNumber evidence="2">3.5.1.91</ecNumber>
    </submittedName>
</protein>
<gene>
    <name evidence="2" type="primary">nfdA_2</name>
    <name evidence="2" type="ORF">BGLFYP119_01511</name>
</gene>
<evidence type="ECO:0000313" key="2">
    <source>
        <dbReference type="EMBL" id="VYT02417.1"/>
    </source>
</evidence>
<sequence length="510" mass="58433">MVITAQHLFDGVNSSEYEGYLCLKDNRIVQKEKGKPSKEILEQSDHVLQFTEELVMPGITDTHTFFTGYAVFHVGADLSEVRDNKKGLEILETYEKKHNSKEVLLGHGWQPEKWNRQDGEQMLEENYSDRPVILFAADRSTCMMNLAAKKKYQFTPETCYPESYYRVMSAYLNDREFIDQEFSDYMTLMNSRGVTTVKEMGFDDFYGFTEYLKEMEENDRLRMRIHFMSQPVGAPMNLPYARKMRDQFTGDKVRFSGFNRMTDGTIASGKGELKEAYVGKDYICTENIPWEEIEADVLKADEEGFRWSLHAQGDGAVGKIADIYEKCQKSGGKLKNRHAITDMEFTSPDDLERLGKLGVSAELYFQIMSLDPADVLIENINRTIGKERGKYYWNRRKMQDSGMNLSGATDLPLMITSVPQSIYYSCGGYMDGREEPFQKENTITVSEMLKAWTAGGQRNLGQENSLGTLEDGKLADITVFDRNLLATDIKKIREAKVVMTIMDGQIVYKK</sequence>
<dbReference type="AlphaFoldDB" id="A0A6N2TA69"/>
<proteinExistence type="predicted"/>
<keyword evidence="2" id="KW-0378">Hydrolase</keyword>
<dbReference type="PANTHER" id="PTHR22642">
    <property type="entry name" value="IMIDAZOLONEPROPIONASE"/>
    <property type="match status" value="1"/>
</dbReference>
<evidence type="ECO:0000259" key="1">
    <source>
        <dbReference type="Pfam" id="PF07969"/>
    </source>
</evidence>
<dbReference type="EC" id="3.5.1.91" evidence="2"/>
<name>A0A6N2TA69_9FIRM</name>
<dbReference type="InterPro" id="IPR011059">
    <property type="entry name" value="Metal-dep_hydrolase_composite"/>
</dbReference>
<dbReference type="Pfam" id="PF07969">
    <property type="entry name" value="Amidohydro_3"/>
    <property type="match status" value="1"/>
</dbReference>
<reference evidence="2" key="1">
    <citation type="submission" date="2019-11" db="EMBL/GenBank/DDBJ databases">
        <authorList>
            <person name="Feng L."/>
        </authorList>
    </citation>
    <scope>NUCLEOTIDE SEQUENCE</scope>
    <source>
        <strain evidence="2">BgluceraseaLFYP119</strain>
    </source>
</reference>
<dbReference type="Gene3D" id="2.30.40.10">
    <property type="entry name" value="Urease, subunit C, domain 1"/>
    <property type="match status" value="1"/>
</dbReference>
<dbReference type="Gene3D" id="3.20.20.140">
    <property type="entry name" value="Metal-dependent hydrolases"/>
    <property type="match status" value="1"/>
</dbReference>
<accession>A0A6N2TA69</accession>
<dbReference type="InterPro" id="IPR013108">
    <property type="entry name" value="Amidohydro_3"/>
</dbReference>
<dbReference type="EMBL" id="CACRST010000013">
    <property type="protein sequence ID" value="VYT02417.1"/>
    <property type="molecule type" value="Genomic_DNA"/>
</dbReference>
<dbReference type="SUPFAM" id="SSF51556">
    <property type="entry name" value="Metallo-dependent hydrolases"/>
    <property type="match status" value="1"/>
</dbReference>
<organism evidence="2">
    <name type="scientific">Blautia glucerasea</name>
    <dbReference type="NCBI Taxonomy" id="536633"/>
    <lineage>
        <taxon>Bacteria</taxon>
        <taxon>Bacillati</taxon>
        <taxon>Bacillota</taxon>
        <taxon>Clostridia</taxon>
        <taxon>Lachnospirales</taxon>
        <taxon>Lachnospiraceae</taxon>
        <taxon>Blautia</taxon>
    </lineage>
</organism>